<evidence type="ECO:0000256" key="1">
    <source>
        <dbReference type="ARBA" id="ARBA00005272"/>
    </source>
</evidence>
<dbReference type="InterPro" id="IPR036188">
    <property type="entry name" value="FAD/NAD-bd_sf"/>
</dbReference>
<dbReference type="PANTHER" id="PTHR43706">
    <property type="entry name" value="NADH DEHYDROGENASE"/>
    <property type="match status" value="1"/>
</dbReference>
<evidence type="ECO:0000259" key="12">
    <source>
        <dbReference type="Pfam" id="PF07992"/>
    </source>
</evidence>
<name>A0A8K0NTU3_9TREE</name>
<organism evidence="14 15">
    <name type="scientific">Filobasidium floriforme</name>
    <dbReference type="NCBI Taxonomy" id="5210"/>
    <lineage>
        <taxon>Eukaryota</taxon>
        <taxon>Fungi</taxon>
        <taxon>Dikarya</taxon>
        <taxon>Basidiomycota</taxon>
        <taxon>Agaricomycotina</taxon>
        <taxon>Tremellomycetes</taxon>
        <taxon>Filobasidiales</taxon>
        <taxon>Filobasidiaceae</taxon>
        <taxon>Filobasidium</taxon>
    </lineage>
</organism>
<evidence type="ECO:0000256" key="7">
    <source>
        <dbReference type="ARBA" id="ARBA00023027"/>
    </source>
</evidence>
<keyword evidence="5" id="KW-0809">Transit peptide</keyword>
<feature type="domain" description="External alternative NADH-ubiquinone oxidoreductase-like C-terminal" evidence="13">
    <location>
        <begin position="498"/>
        <end position="561"/>
    </location>
</feature>
<dbReference type="Proteomes" id="UP000812966">
    <property type="component" value="Unassembled WGS sequence"/>
</dbReference>
<dbReference type="PANTHER" id="PTHR43706:SF47">
    <property type="entry name" value="EXTERNAL NADH-UBIQUINONE OXIDOREDUCTASE 1, MITOCHONDRIAL-RELATED"/>
    <property type="match status" value="1"/>
</dbReference>
<dbReference type="Pfam" id="PF07992">
    <property type="entry name" value="Pyr_redox_2"/>
    <property type="match status" value="1"/>
</dbReference>
<dbReference type="Pfam" id="PF22366">
    <property type="entry name" value="NDH2_C"/>
    <property type="match status" value="1"/>
</dbReference>
<evidence type="ECO:0000256" key="6">
    <source>
        <dbReference type="ARBA" id="ARBA00023002"/>
    </source>
</evidence>
<dbReference type="SUPFAM" id="SSF51905">
    <property type="entry name" value="FAD/NAD(P)-binding domain"/>
    <property type="match status" value="2"/>
</dbReference>
<keyword evidence="7" id="KW-0520">NAD</keyword>
<feature type="domain" description="FAD/NAD(P)-binding" evidence="12">
    <location>
        <begin position="116"/>
        <end position="446"/>
    </location>
</feature>
<keyword evidence="11" id="KW-0812">Transmembrane</keyword>
<evidence type="ECO:0000256" key="11">
    <source>
        <dbReference type="SAM" id="Phobius"/>
    </source>
</evidence>
<dbReference type="PRINTS" id="PR00368">
    <property type="entry name" value="FADPNR"/>
</dbReference>
<keyword evidence="3" id="KW-0285">Flavoprotein</keyword>
<evidence type="ECO:0000256" key="10">
    <source>
        <dbReference type="SAM" id="MobiDB-lite"/>
    </source>
</evidence>
<comment type="caution">
    <text evidence="14">The sequence shown here is derived from an EMBL/GenBank/DDBJ whole genome shotgun (WGS) entry which is preliminary data.</text>
</comment>
<evidence type="ECO:0000256" key="8">
    <source>
        <dbReference type="ARBA" id="ARBA00047599"/>
    </source>
</evidence>
<accession>A0A8K0NTU3</accession>
<comment type="catalytic activity">
    <reaction evidence="9">
        <text>a ubiquinone + NADH + H(+) = a ubiquinol + NAD(+)</text>
        <dbReference type="Rhea" id="RHEA:23152"/>
        <dbReference type="Rhea" id="RHEA-COMP:9565"/>
        <dbReference type="Rhea" id="RHEA-COMP:9566"/>
        <dbReference type="ChEBI" id="CHEBI:15378"/>
        <dbReference type="ChEBI" id="CHEBI:16389"/>
        <dbReference type="ChEBI" id="CHEBI:17976"/>
        <dbReference type="ChEBI" id="CHEBI:57540"/>
        <dbReference type="ChEBI" id="CHEBI:57945"/>
    </reaction>
</comment>
<sequence length="664" mass="73648">MSSARHLATLARPLLSTPTRITSRSIRPASPILALSKRSYAQTPVTPPPVPQVPATDAAPTVKEGTKKKGGFGRFRTRFARGVLFVVVAGAGTFIYFTQKDLYPGTQLDQDPKKKTVVVLGNGWGATSFLKQLDNEEYNVVVISPRNYFLFSPLLPSVTVGTLEARSIIQPTRFITRHKKRKVAVYEAEATDVDPINKTVTIEDNSELTATSSKVTIPYDYLVYAVGAENQTFGIKGVKEYACFLKELKDADRIRRKLLDCIETAAFAGQTEEEIERLMHMVVVGGGPTGVEYAGELHDFLIDDLRKWYPEIADKLRITLIEALPNVLPAFSKQLIQYTESTFKENKIDVLTRTMVKDVREKSVVVQDANKEIKEIPYGLLVWATGNTSREITRNLMAKLPEHQTQRRGLVVDGHMRLAGAPEIFALGDCTATSYAPTAQAASQQGTYLARTFAKMAQAEKLKEQLAEMREKAPGDDVERTVKRLNKALDLPPFHYSHQGSLAYIGSEKAIADLPFFNGNFASGGVATYLFWRSAYVSTLYSARNRTLVILDWMKVKIFGRYVEIPLLTRPIIGTDVDSDYEIAETFPESERKTHCHIDAGPPCFVVYISSLSSLSTSATEKASLFAPTSATSPVGCDAVCSWGRGRWRIADFVPIDTKTAFLR</sequence>
<feature type="region of interest" description="Disordered" evidence="10">
    <location>
        <begin position="43"/>
        <end position="65"/>
    </location>
</feature>
<gene>
    <name evidence="14" type="ORF">FFLO_00225</name>
</gene>
<dbReference type="EMBL" id="JABELV010000002">
    <property type="protein sequence ID" value="KAG7580017.1"/>
    <property type="molecule type" value="Genomic_DNA"/>
</dbReference>
<dbReference type="InterPro" id="IPR054585">
    <property type="entry name" value="NDH2-like_C"/>
</dbReference>
<dbReference type="InterPro" id="IPR023753">
    <property type="entry name" value="FAD/NAD-binding_dom"/>
</dbReference>
<keyword evidence="15" id="KW-1185">Reference proteome</keyword>
<dbReference type="Gene3D" id="3.50.50.100">
    <property type="match status" value="1"/>
</dbReference>
<evidence type="ECO:0000313" key="15">
    <source>
        <dbReference type="Proteomes" id="UP000812966"/>
    </source>
</evidence>
<comment type="catalytic activity">
    <reaction evidence="8">
        <text>a quinone + NADH + H(+) = a quinol + NAD(+)</text>
        <dbReference type="Rhea" id="RHEA:46160"/>
        <dbReference type="ChEBI" id="CHEBI:15378"/>
        <dbReference type="ChEBI" id="CHEBI:24646"/>
        <dbReference type="ChEBI" id="CHEBI:57540"/>
        <dbReference type="ChEBI" id="CHEBI:57945"/>
        <dbReference type="ChEBI" id="CHEBI:132124"/>
        <dbReference type="EC" id="1.6.5.9"/>
    </reaction>
</comment>
<feature type="compositionally biased region" description="Low complexity" evidence="10">
    <location>
        <begin position="53"/>
        <end position="62"/>
    </location>
</feature>
<comment type="similarity">
    <text evidence="1">Belongs to the NADH dehydrogenase family.</text>
</comment>
<keyword evidence="6" id="KW-0560">Oxidoreductase</keyword>
<evidence type="ECO:0000256" key="3">
    <source>
        <dbReference type="ARBA" id="ARBA00022630"/>
    </source>
</evidence>
<dbReference type="AlphaFoldDB" id="A0A8K0NTU3"/>
<evidence type="ECO:0000259" key="13">
    <source>
        <dbReference type="Pfam" id="PF22366"/>
    </source>
</evidence>
<dbReference type="EC" id="1.6.5.9" evidence="2"/>
<evidence type="ECO:0000256" key="2">
    <source>
        <dbReference type="ARBA" id="ARBA00012637"/>
    </source>
</evidence>
<dbReference type="GO" id="GO:0005739">
    <property type="term" value="C:mitochondrion"/>
    <property type="evidence" value="ECO:0007669"/>
    <property type="project" value="TreeGrafter"/>
</dbReference>
<dbReference type="InterPro" id="IPR045024">
    <property type="entry name" value="NDH-2"/>
</dbReference>
<keyword evidence="11" id="KW-0472">Membrane</keyword>
<keyword evidence="4" id="KW-0274">FAD</keyword>
<evidence type="ECO:0000256" key="4">
    <source>
        <dbReference type="ARBA" id="ARBA00022827"/>
    </source>
</evidence>
<evidence type="ECO:0000256" key="5">
    <source>
        <dbReference type="ARBA" id="ARBA00022946"/>
    </source>
</evidence>
<evidence type="ECO:0000313" key="14">
    <source>
        <dbReference type="EMBL" id="KAG7580017.1"/>
    </source>
</evidence>
<proteinExistence type="inferred from homology"/>
<evidence type="ECO:0000256" key="9">
    <source>
        <dbReference type="ARBA" id="ARBA00049010"/>
    </source>
</evidence>
<keyword evidence="11" id="KW-1133">Transmembrane helix</keyword>
<protein>
    <recommendedName>
        <fullName evidence="2">NADH:ubiquinone reductase (non-electrogenic)</fullName>
        <ecNumber evidence="2">1.6.5.9</ecNumber>
    </recommendedName>
</protein>
<feature type="transmembrane region" description="Helical" evidence="11">
    <location>
        <begin position="79"/>
        <end position="97"/>
    </location>
</feature>
<reference evidence="14" key="1">
    <citation type="submission" date="2020-04" db="EMBL/GenBank/DDBJ databases">
        <title>Analysis of mating type loci in Filobasidium floriforme.</title>
        <authorList>
            <person name="Nowrousian M."/>
        </authorList>
    </citation>
    <scope>NUCLEOTIDE SEQUENCE</scope>
    <source>
        <strain evidence="14">CBS 6242</strain>
    </source>
</reference>
<dbReference type="GO" id="GO:0050136">
    <property type="term" value="F:NADH dehydrogenase (quinone) (non-electrogenic) activity"/>
    <property type="evidence" value="ECO:0007669"/>
    <property type="project" value="UniProtKB-EC"/>
</dbReference>